<keyword evidence="1" id="KW-1133">Transmembrane helix</keyword>
<proteinExistence type="predicted"/>
<keyword evidence="1" id="KW-0472">Membrane</keyword>
<organism evidence="2">
    <name type="scientific">Equine coronavirus (isolate NC99)</name>
    <name type="common">ECoV</name>
    <dbReference type="NCBI Taxonomy" id="202496"/>
    <lineage>
        <taxon>Viruses</taxon>
        <taxon>Riboviria</taxon>
        <taxon>Orthornavirae</taxon>
        <taxon>Pisuviricota</taxon>
        <taxon>Pisoniviricetes</taxon>
        <taxon>Nidovirales</taxon>
        <taxon>Cornidovirineae</taxon>
        <taxon>Coronaviridae</taxon>
        <taxon>Orthocoronavirinae</taxon>
        <taxon>Betacoronavirus</taxon>
        <taxon>Embecovirus</taxon>
        <taxon>Betacoronavirus gravedinis</taxon>
        <taxon>Betacoronavirus 1</taxon>
    </lineage>
</organism>
<evidence type="ECO:0000313" key="2">
    <source>
        <dbReference type="EMBL" id="AAQ67206.1"/>
    </source>
</evidence>
<dbReference type="EMBL" id="AY316300">
    <property type="protein sequence ID" value="AAQ67206.1"/>
    <property type="molecule type" value="Genomic_RNA"/>
</dbReference>
<name>Q6W354_CVEN9</name>
<accession>Q6W354</accession>
<reference evidence="2" key="1">
    <citation type="submission" date="2003-06" db="EMBL/GenBank/DDBJ databases">
        <title>Deduced amino acid sequence of the HE, S, 5.3 kDa nonstructural, 12.7 kDa, E and M proteins of equine coronavirus strain NC99.</title>
        <authorList>
            <person name="Wu H.-Y."/>
            <person name="Guy J.S."/>
            <person name="Brian D.A."/>
        </authorList>
    </citation>
    <scope>NUCLEOTIDE SEQUENCE</scope>
    <source>
        <strain evidence="2">NC99</strain>
    </source>
</reference>
<sequence length="46" mass="5344">MTINFVILTILYDLPCGLNLLQPLMGVLILILVQLYIGLFRHFYMC</sequence>
<keyword evidence="1" id="KW-0812">Transmembrane</keyword>
<evidence type="ECO:0000256" key="1">
    <source>
        <dbReference type="SAM" id="Phobius"/>
    </source>
</evidence>
<feature type="transmembrane region" description="Helical" evidence="1">
    <location>
        <begin position="20"/>
        <end position="40"/>
    </location>
</feature>
<organismHost>
    <name type="scientific">Equus caballus</name>
    <name type="common">Horse</name>
    <dbReference type="NCBI Taxonomy" id="9796"/>
</organismHost>
<protein>
    <submittedName>
        <fullName evidence="2">5.3 kDa nonstructural protein</fullName>
    </submittedName>
</protein>